<dbReference type="AlphaFoldDB" id="A0AAN7AW99"/>
<proteinExistence type="predicted"/>
<name>A0AAN7AW99_9PEZI</name>
<protein>
    <submittedName>
        <fullName evidence="1">Uncharacterized protein</fullName>
    </submittedName>
</protein>
<dbReference type="Proteomes" id="UP001303160">
    <property type="component" value="Unassembled WGS sequence"/>
</dbReference>
<sequence length="287" mass="32452">MNWADIQDPWLSTDGWDYDYPTSDKNNQSRVIYAEKQTTPATSDVYQVKGPVLLPNSEEWTTGTVPWLMSPCLQTNLMDPPSQTPAARDVSGFHMFLPSQPSPSELNGKKFATIHYSLPVSETNWKTITQRFYLHRAIAQAMQNDRCSTNFQENTLVNDHTVRWFSGMTGPRDLSHSVSMSSAYFPKYRVSLAVIYNCDEAQVKEIEELVTNSPEASSHSLLMVGIFAELQANRILGAVIDSNRELDDITEKLQKKTEKGEPAKFGYEENEKLRNALLTAKRCEESA</sequence>
<evidence type="ECO:0000313" key="1">
    <source>
        <dbReference type="EMBL" id="KAK4200767.1"/>
    </source>
</evidence>
<organism evidence="1 2">
    <name type="scientific">Triangularia verruculosa</name>
    <dbReference type="NCBI Taxonomy" id="2587418"/>
    <lineage>
        <taxon>Eukaryota</taxon>
        <taxon>Fungi</taxon>
        <taxon>Dikarya</taxon>
        <taxon>Ascomycota</taxon>
        <taxon>Pezizomycotina</taxon>
        <taxon>Sordariomycetes</taxon>
        <taxon>Sordariomycetidae</taxon>
        <taxon>Sordariales</taxon>
        <taxon>Podosporaceae</taxon>
        <taxon>Triangularia</taxon>
    </lineage>
</organism>
<evidence type="ECO:0000313" key="2">
    <source>
        <dbReference type="Proteomes" id="UP001303160"/>
    </source>
</evidence>
<gene>
    <name evidence="1" type="ORF">QBC40DRAFT_326163</name>
</gene>
<keyword evidence="2" id="KW-1185">Reference proteome</keyword>
<reference evidence="1" key="1">
    <citation type="journal article" date="2023" name="Mol. Phylogenet. Evol.">
        <title>Genome-scale phylogeny and comparative genomics of the fungal order Sordariales.</title>
        <authorList>
            <person name="Hensen N."/>
            <person name="Bonometti L."/>
            <person name="Westerberg I."/>
            <person name="Brannstrom I.O."/>
            <person name="Guillou S."/>
            <person name="Cros-Aarteil S."/>
            <person name="Calhoun S."/>
            <person name="Haridas S."/>
            <person name="Kuo A."/>
            <person name="Mondo S."/>
            <person name="Pangilinan J."/>
            <person name="Riley R."/>
            <person name="LaButti K."/>
            <person name="Andreopoulos B."/>
            <person name="Lipzen A."/>
            <person name="Chen C."/>
            <person name="Yan M."/>
            <person name="Daum C."/>
            <person name="Ng V."/>
            <person name="Clum A."/>
            <person name="Steindorff A."/>
            <person name="Ohm R.A."/>
            <person name="Martin F."/>
            <person name="Silar P."/>
            <person name="Natvig D.O."/>
            <person name="Lalanne C."/>
            <person name="Gautier V."/>
            <person name="Ament-Velasquez S.L."/>
            <person name="Kruys A."/>
            <person name="Hutchinson M.I."/>
            <person name="Powell A.J."/>
            <person name="Barry K."/>
            <person name="Miller A.N."/>
            <person name="Grigoriev I.V."/>
            <person name="Debuchy R."/>
            <person name="Gladieux P."/>
            <person name="Hiltunen Thoren M."/>
            <person name="Johannesson H."/>
        </authorList>
    </citation>
    <scope>NUCLEOTIDE SEQUENCE</scope>
    <source>
        <strain evidence="1">CBS 315.58</strain>
    </source>
</reference>
<dbReference type="EMBL" id="MU863915">
    <property type="protein sequence ID" value="KAK4200767.1"/>
    <property type="molecule type" value="Genomic_DNA"/>
</dbReference>
<accession>A0AAN7AW99</accession>
<comment type="caution">
    <text evidence="1">The sequence shown here is derived from an EMBL/GenBank/DDBJ whole genome shotgun (WGS) entry which is preliminary data.</text>
</comment>
<reference evidence="1" key="2">
    <citation type="submission" date="2023-05" db="EMBL/GenBank/DDBJ databases">
        <authorList>
            <consortium name="Lawrence Berkeley National Laboratory"/>
            <person name="Steindorff A."/>
            <person name="Hensen N."/>
            <person name="Bonometti L."/>
            <person name="Westerberg I."/>
            <person name="Brannstrom I.O."/>
            <person name="Guillou S."/>
            <person name="Cros-Aarteil S."/>
            <person name="Calhoun S."/>
            <person name="Haridas S."/>
            <person name="Kuo A."/>
            <person name="Mondo S."/>
            <person name="Pangilinan J."/>
            <person name="Riley R."/>
            <person name="Labutti K."/>
            <person name="Andreopoulos B."/>
            <person name="Lipzen A."/>
            <person name="Chen C."/>
            <person name="Yanf M."/>
            <person name="Daum C."/>
            <person name="Ng V."/>
            <person name="Clum A."/>
            <person name="Ohm R."/>
            <person name="Martin F."/>
            <person name="Silar P."/>
            <person name="Natvig D."/>
            <person name="Lalanne C."/>
            <person name="Gautier V."/>
            <person name="Ament-Velasquez S.L."/>
            <person name="Kruys A."/>
            <person name="Hutchinson M.I."/>
            <person name="Powell A.J."/>
            <person name="Barry K."/>
            <person name="Miller A.N."/>
            <person name="Grigoriev I.V."/>
            <person name="Debuchy R."/>
            <person name="Gladieux P."/>
            <person name="Thoren M.H."/>
            <person name="Johannesson H."/>
        </authorList>
    </citation>
    <scope>NUCLEOTIDE SEQUENCE</scope>
    <source>
        <strain evidence="1">CBS 315.58</strain>
    </source>
</reference>